<accession>A0A8H6QUH7</accession>
<feature type="chain" id="PRO_5034060223" description="Ubiquitin 3 binding protein But2 C-terminal domain-containing protein" evidence="1">
    <location>
        <begin position="18"/>
        <end position="201"/>
    </location>
</feature>
<sequence>MFKPVVLLSLLLAAATAAPTPTEDLVPRSCGTLGPSVIDVLRVSTPDNASPGQQFTLSRAGIPPYNTQISALSFDYIPVNATGCMLEIDIPALTQANQIAEGATQVDIWTTDPWNPWDYSSLPTYNNPPKRREMVGTYIFPTQPTTAESKTIIASNTCSDPMSFLVELSGWQTQSGSVNFYNTLGGKQGIVPIGFRMIFNC</sequence>
<evidence type="ECO:0000256" key="1">
    <source>
        <dbReference type="SAM" id="SignalP"/>
    </source>
</evidence>
<dbReference type="AlphaFoldDB" id="A0A8H6QUH7"/>
<feature type="signal peptide" evidence="1">
    <location>
        <begin position="1"/>
        <end position="17"/>
    </location>
</feature>
<keyword evidence="3" id="KW-1185">Reference proteome</keyword>
<name>A0A8H6QUH7_9EURO</name>
<evidence type="ECO:0000313" key="3">
    <source>
        <dbReference type="Proteomes" id="UP000641853"/>
    </source>
</evidence>
<evidence type="ECO:0000313" key="2">
    <source>
        <dbReference type="EMBL" id="KAF7180421.1"/>
    </source>
</evidence>
<protein>
    <recommendedName>
        <fullName evidence="4">Ubiquitin 3 binding protein But2 C-terminal domain-containing protein</fullName>
    </recommendedName>
</protein>
<gene>
    <name evidence="2" type="ORF">CNMCM7691_009589</name>
</gene>
<evidence type="ECO:0008006" key="4">
    <source>
        <dbReference type="Google" id="ProtNLM"/>
    </source>
</evidence>
<reference evidence="2" key="1">
    <citation type="submission" date="2020-06" db="EMBL/GenBank/DDBJ databases">
        <title>Draft genome sequences of strains closely related to Aspergillus parafelis and Aspergillus hiratsukae.</title>
        <authorList>
            <person name="Dos Santos R.A.C."/>
            <person name="Rivero-Menendez O."/>
            <person name="Steenwyk J.L."/>
            <person name="Mead M.E."/>
            <person name="Goldman G.H."/>
            <person name="Alastruey-Izquierdo A."/>
            <person name="Rokas A."/>
        </authorList>
    </citation>
    <scope>NUCLEOTIDE SEQUENCE</scope>
    <source>
        <strain evidence="2">CNM-CM7691</strain>
    </source>
</reference>
<keyword evidence="1" id="KW-0732">Signal</keyword>
<proteinExistence type="predicted"/>
<dbReference type="Proteomes" id="UP000641853">
    <property type="component" value="Unassembled WGS sequence"/>
</dbReference>
<dbReference type="EMBL" id="JACBAG010001840">
    <property type="protein sequence ID" value="KAF7180421.1"/>
    <property type="molecule type" value="Genomic_DNA"/>
</dbReference>
<organism evidence="2 3">
    <name type="scientific">Aspergillus felis</name>
    <dbReference type="NCBI Taxonomy" id="1287682"/>
    <lineage>
        <taxon>Eukaryota</taxon>
        <taxon>Fungi</taxon>
        <taxon>Dikarya</taxon>
        <taxon>Ascomycota</taxon>
        <taxon>Pezizomycotina</taxon>
        <taxon>Eurotiomycetes</taxon>
        <taxon>Eurotiomycetidae</taxon>
        <taxon>Eurotiales</taxon>
        <taxon>Aspergillaceae</taxon>
        <taxon>Aspergillus</taxon>
        <taxon>Aspergillus subgen. Fumigati</taxon>
    </lineage>
</organism>
<comment type="caution">
    <text evidence="2">The sequence shown here is derived from an EMBL/GenBank/DDBJ whole genome shotgun (WGS) entry which is preliminary data.</text>
</comment>